<evidence type="ECO:0000313" key="3">
    <source>
        <dbReference type="RefSeq" id="XP_015605938.1"/>
    </source>
</evidence>
<dbReference type="AlphaFoldDB" id="A0AAJ7FSE8"/>
<keyword evidence="2" id="KW-1185">Reference proteome</keyword>
<keyword evidence="1" id="KW-0812">Transmembrane</keyword>
<name>A0AAJ7FSE8_CEPCN</name>
<organism evidence="2 3">
    <name type="scientific">Cephus cinctus</name>
    <name type="common">Wheat stem sawfly</name>
    <dbReference type="NCBI Taxonomy" id="211228"/>
    <lineage>
        <taxon>Eukaryota</taxon>
        <taxon>Metazoa</taxon>
        <taxon>Ecdysozoa</taxon>
        <taxon>Arthropoda</taxon>
        <taxon>Hexapoda</taxon>
        <taxon>Insecta</taxon>
        <taxon>Pterygota</taxon>
        <taxon>Neoptera</taxon>
        <taxon>Endopterygota</taxon>
        <taxon>Hymenoptera</taxon>
        <taxon>Cephoidea</taxon>
        <taxon>Cephidae</taxon>
        <taxon>Cephus</taxon>
    </lineage>
</organism>
<evidence type="ECO:0000256" key="1">
    <source>
        <dbReference type="SAM" id="Phobius"/>
    </source>
</evidence>
<dbReference type="KEGG" id="ccin:107272861"/>
<sequence length="150" mass="17330">MKNRRKKIPRFLISRKVFSIIFPLKFCSWCVCSVYYFKRHSYLPFRFSSKRLQEPVDLDIRLLLQDPENAEPREREPRPLVPEVPCLGNSLPLDNFPRLIHSGCSVVSFAQLARHSILTKMSTELHNATVLGDIKIMTLNRSGDSGSRTL</sequence>
<dbReference type="GeneID" id="107272861"/>
<reference evidence="3" key="1">
    <citation type="submission" date="2025-08" db="UniProtKB">
        <authorList>
            <consortium name="RefSeq"/>
        </authorList>
    </citation>
    <scope>IDENTIFICATION</scope>
</reference>
<keyword evidence="1" id="KW-1133">Transmembrane helix</keyword>
<accession>A0AAJ7FSE8</accession>
<protein>
    <submittedName>
        <fullName evidence="3">Uncharacterized protein LOC107272861 isoform X1</fullName>
    </submittedName>
</protein>
<evidence type="ECO:0000313" key="2">
    <source>
        <dbReference type="Proteomes" id="UP000694920"/>
    </source>
</evidence>
<gene>
    <name evidence="3" type="primary">LOC107272861</name>
</gene>
<proteinExistence type="predicted"/>
<keyword evidence="1" id="KW-0472">Membrane</keyword>
<feature type="transmembrane region" description="Helical" evidence="1">
    <location>
        <begin position="20"/>
        <end position="37"/>
    </location>
</feature>
<dbReference type="RefSeq" id="XP_015605938.1">
    <property type="nucleotide sequence ID" value="XM_015750452.2"/>
</dbReference>
<dbReference type="Proteomes" id="UP000694920">
    <property type="component" value="Unplaced"/>
</dbReference>